<keyword evidence="2" id="KW-1185">Reference proteome</keyword>
<name>A0ABX7JFW7_9RHOB</name>
<organism evidence="1 2">
    <name type="scientific">Paracoccus methylovorus</name>
    <dbReference type="NCBI Taxonomy" id="2812658"/>
    <lineage>
        <taxon>Bacteria</taxon>
        <taxon>Pseudomonadati</taxon>
        <taxon>Pseudomonadota</taxon>
        <taxon>Alphaproteobacteria</taxon>
        <taxon>Rhodobacterales</taxon>
        <taxon>Paracoccaceae</taxon>
        <taxon>Paracoccus</taxon>
    </lineage>
</organism>
<sequence>MSRVSREDLDESNRIDAMMRRMGEIEAMAGREMPHREVIRLLIEHGQLTIAIPAAESRRLRIKAAQMEAEERKRQCAQ</sequence>
<accession>A0ABX7JFW7</accession>
<evidence type="ECO:0000313" key="1">
    <source>
        <dbReference type="EMBL" id="QRZ12153.1"/>
    </source>
</evidence>
<dbReference type="Proteomes" id="UP000663629">
    <property type="component" value="Chromosome 1"/>
</dbReference>
<proteinExistence type="predicted"/>
<evidence type="ECO:0000313" key="2">
    <source>
        <dbReference type="Proteomes" id="UP000663629"/>
    </source>
</evidence>
<dbReference type="RefSeq" id="WP_205293177.1">
    <property type="nucleotide sequence ID" value="NZ_CP070368.1"/>
</dbReference>
<dbReference type="EMBL" id="CP070368">
    <property type="protein sequence ID" value="QRZ12153.1"/>
    <property type="molecule type" value="Genomic_DNA"/>
</dbReference>
<gene>
    <name evidence="1" type="ORF">JWJ88_05760</name>
</gene>
<protein>
    <submittedName>
        <fullName evidence="1">Uncharacterized protein</fullName>
    </submittedName>
</protein>
<reference evidence="1 2" key="1">
    <citation type="submission" date="2021-02" db="EMBL/GenBank/DDBJ databases">
        <title>Paracoccus methylovroum sp.nov., a new methanol and methylamine utilizing methylotrophic denitrifer.</title>
        <authorList>
            <person name="Timsy T."/>
            <person name="Behrendt U."/>
            <person name="Ulrich A."/>
            <person name="Spanner T."/>
            <person name="Foesel B.U."/>
            <person name="Horn M.A."/>
            <person name="Kolb S."/>
        </authorList>
    </citation>
    <scope>NUCLEOTIDE SEQUENCE [LARGE SCALE GENOMIC DNA]</scope>
    <source>
        <strain evidence="1 2">H4-D09</strain>
    </source>
</reference>